<gene>
    <name evidence="1" type="ORF">NDU88_005006</name>
</gene>
<dbReference type="AlphaFoldDB" id="A0AAV7LB93"/>
<evidence type="ECO:0000313" key="2">
    <source>
        <dbReference type="Proteomes" id="UP001066276"/>
    </source>
</evidence>
<protein>
    <submittedName>
        <fullName evidence="1">Uncharacterized protein</fullName>
    </submittedName>
</protein>
<dbReference type="EMBL" id="JANPWB010000016">
    <property type="protein sequence ID" value="KAJ1084860.1"/>
    <property type="molecule type" value="Genomic_DNA"/>
</dbReference>
<comment type="caution">
    <text evidence="1">The sequence shown here is derived from an EMBL/GenBank/DDBJ whole genome shotgun (WGS) entry which is preliminary data.</text>
</comment>
<keyword evidence="2" id="KW-1185">Reference proteome</keyword>
<proteinExistence type="predicted"/>
<sequence length="109" mass="12463">MENSTGFVTVKTESEGLLTNMSSMDFQETEGTDNSIGCETLKNELISEDEMEQSSCYKMNLEENNRVADSTEDGSFDEDRAFNHEKYPNKKGRNDECVNVNYLLFYNQS</sequence>
<evidence type="ECO:0000313" key="1">
    <source>
        <dbReference type="EMBL" id="KAJ1084860.1"/>
    </source>
</evidence>
<name>A0AAV7LB93_PLEWA</name>
<dbReference type="Proteomes" id="UP001066276">
    <property type="component" value="Chromosome 12"/>
</dbReference>
<reference evidence="1" key="1">
    <citation type="journal article" date="2022" name="bioRxiv">
        <title>Sequencing and chromosome-scale assembly of the giantPleurodeles waltlgenome.</title>
        <authorList>
            <person name="Brown T."/>
            <person name="Elewa A."/>
            <person name="Iarovenko S."/>
            <person name="Subramanian E."/>
            <person name="Araus A.J."/>
            <person name="Petzold A."/>
            <person name="Susuki M."/>
            <person name="Suzuki K.-i.T."/>
            <person name="Hayashi T."/>
            <person name="Toyoda A."/>
            <person name="Oliveira C."/>
            <person name="Osipova E."/>
            <person name="Leigh N.D."/>
            <person name="Simon A."/>
            <person name="Yun M.H."/>
        </authorList>
    </citation>
    <scope>NUCLEOTIDE SEQUENCE</scope>
    <source>
        <strain evidence="1">20211129_DDA</strain>
        <tissue evidence="1">Liver</tissue>
    </source>
</reference>
<organism evidence="1 2">
    <name type="scientific">Pleurodeles waltl</name>
    <name type="common">Iberian ribbed newt</name>
    <dbReference type="NCBI Taxonomy" id="8319"/>
    <lineage>
        <taxon>Eukaryota</taxon>
        <taxon>Metazoa</taxon>
        <taxon>Chordata</taxon>
        <taxon>Craniata</taxon>
        <taxon>Vertebrata</taxon>
        <taxon>Euteleostomi</taxon>
        <taxon>Amphibia</taxon>
        <taxon>Batrachia</taxon>
        <taxon>Caudata</taxon>
        <taxon>Salamandroidea</taxon>
        <taxon>Salamandridae</taxon>
        <taxon>Pleurodelinae</taxon>
        <taxon>Pleurodeles</taxon>
    </lineage>
</organism>
<accession>A0AAV7LB93</accession>